<sequence length="196" mass="20970">MTAASESHRLPAAPLPAPPTQQEPGHTSASLLRFLLTAPESQAQNGRVSLDAMMVPIILQLLDNEVEQKRQLQNAMAELQAAMKEMQRAMADLRDLRGRVQTIEAGQITKARPTPVKTYASTAVAKNPPPPAPPKQAEMVAARPGLSIIHARSGTAPLKDAKAEDVVRKANEILEKLDAKVNGEKVAIKAAPEGMA</sequence>
<protein>
    <submittedName>
        <fullName evidence="3 4">Uncharacterized protein</fullName>
    </submittedName>
</protein>
<evidence type="ECO:0000256" key="2">
    <source>
        <dbReference type="SAM" id="MobiDB-lite"/>
    </source>
</evidence>
<feature type="region of interest" description="Disordered" evidence="2">
    <location>
        <begin position="1"/>
        <end position="26"/>
    </location>
</feature>
<organism evidence="3">
    <name type="scientific">Puccinia triticina (isolate 1-1 / race 1 (BBBD))</name>
    <name type="common">Brown leaf rust fungus</name>
    <dbReference type="NCBI Taxonomy" id="630390"/>
    <lineage>
        <taxon>Eukaryota</taxon>
        <taxon>Fungi</taxon>
        <taxon>Dikarya</taxon>
        <taxon>Basidiomycota</taxon>
        <taxon>Pucciniomycotina</taxon>
        <taxon>Pucciniomycetes</taxon>
        <taxon>Pucciniales</taxon>
        <taxon>Pucciniaceae</taxon>
        <taxon>Puccinia</taxon>
    </lineage>
</organism>
<accession>A0A180GIX7</accession>
<dbReference type="AlphaFoldDB" id="A0A180GIX7"/>
<dbReference type="EnsemblFungi" id="PTTG_09849-t43_1">
    <property type="protein sequence ID" value="PTTG_09849-t43_1-p1"/>
    <property type="gene ID" value="PTTG_09849"/>
</dbReference>
<dbReference type="EMBL" id="ADAS02000062">
    <property type="protein sequence ID" value="OAV92591.1"/>
    <property type="molecule type" value="Genomic_DNA"/>
</dbReference>
<name>A0A180GIX7_PUCT1</name>
<keyword evidence="5" id="KW-1185">Reference proteome</keyword>
<reference evidence="4" key="4">
    <citation type="submission" date="2025-05" db="UniProtKB">
        <authorList>
            <consortium name="EnsemblFungi"/>
        </authorList>
    </citation>
    <scope>IDENTIFICATION</scope>
    <source>
        <strain evidence="4">isolate 1-1 / race 1 (BBBD)</strain>
    </source>
</reference>
<keyword evidence="1" id="KW-0175">Coiled coil</keyword>
<evidence type="ECO:0000313" key="5">
    <source>
        <dbReference type="Proteomes" id="UP000005240"/>
    </source>
</evidence>
<gene>
    <name evidence="3" type="ORF">PTTG_09849</name>
</gene>
<feature type="coiled-coil region" evidence="1">
    <location>
        <begin position="58"/>
        <end position="99"/>
    </location>
</feature>
<dbReference type="STRING" id="630390.A0A180GIX7"/>
<evidence type="ECO:0000256" key="1">
    <source>
        <dbReference type="SAM" id="Coils"/>
    </source>
</evidence>
<proteinExistence type="predicted"/>
<evidence type="ECO:0000313" key="3">
    <source>
        <dbReference type="EMBL" id="OAV92591.1"/>
    </source>
</evidence>
<dbReference type="Proteomes" id="UP000005240">
    <property type="component" value="Unassembled WGS sequence"/>
</dbReference>
<reference evidence="3" key="2">
    <citation type="submission" date="2016-05" db="EMBL/GenBank/DDBJ databases">
        <title>Comparative analysis highlights variable genome content of wheat rusts and divergence of the mating loci.</title>
        <authorList>
            <person name="Cuomo C.A."/>
            <person name="Bakkeren G."/>
            <person name="Szabo L."/>
            <person name="Khalil H."/>
            <person name="Joly D."/>
            <person name="Goldberg J."/>
            <person name="Young S."/>
            <person name="Zeng Q."/>
            <person name="Fellers J."/>
        </authorList>
    </citation>
    <scope>NUCLEOTIDE SEQUENCE [LARGE SCALE GENOMIC DNA]</scope>
    <source>
        <strain evidence="3">1-1 BBBD Race 1</strain>
    </source>
</reference>
<evidence type="ECO:0000313" key="4">
    <source>
        <dbReference type="EnsemblFungi" id="PTTG_09849-t43_1-p1"/>
    </source>
</evidence>
<dbReference type="VEuPathDB" id="FungiDB:PTTG_09849"/>
<reference evidence="3" key="1">
    <citation type="submission" date="2009-11" db="EMBL/GenBank/DDBJ databases">
        <authorList>
            <consortium name="The Broad Institute Genome Sequencing Platform"/>
            <person name="Ward D."/>
            <person name="Feldgarden M."/>
            <person name="Earl A."/>
            <person name="Young S.K."/>
            <person name="Zeng Q."/>
            <person name="Koehrsen M."/>
            <person name="Alvarado L."/>
            <person name="Berlin A."/>
            <person name="Bochicchio J."/>
            <person name="Borenstein D."/>
            <person name="Chapman S.B."/>
            <person name="Chen Z."/>
            <person name="Engels R."/>
            <person name="Freedman E."/>
            <person name="Gellesch M."/>
            <person name="Goldberg J."/>
            <person name="Griggs A."/>
            <person name="Gujja S."/>
            <person name="Heilman E."/>
            <person name="Heiman D."/>
            <person name="Hepburn T."/>
            <person name="Howarth C."/>
            <person name="Jen D."/>
            <person name="Larson L."/>
            <person name="Lewis B."/>
            <person name="Mehta T."/>
            <person name="Park D."/>
            <person name="Pearson M."/>
            <person name="Roberts A."/>
            <person name="Saif S."/>
            <person name="Shea T."/>
            <person name="Shenoy N."/>
            <person name="Sisk P."/>
            <person name="Stolte C."/>
            <person name="Sykes S."/>
            <person name="Thomson T."/>
            <person name="Walk T."/>
            <person name="White J."/>
            <person name="Yandava C."/>
            <person name="Izard J."/>
            <person name="Baranova O.V."/>
            <person name="Blanton J.M."/>
            <person name="Tanner A.C."/>
            <person name="Dewhirst F.E."/>
            <person name="Haas B."/>
            <person name="Nusbaum C."/>
            <person name="Birren B."/>
        </authorList>
    </citation>
    <scope>NUCLEOTIDE SEQUENCE [LARGE SCALE GENOMIC DNA]</scope>
    <source>
        <strain evidence="3">1-1 BBBD Race 1</strain>
    </source>
</reference>
<reference evidence="4 5" key="3">
    <citation type="journal article" date="2017" name="G3 (Bethesda)">
        <title>Comparative analysis highlights variable genome content of wheat rusts and divergence of the mating loci.</title>
        <authorList>
            <person name="Cuomo C.A."/>
            <person name="Bakkeren G."/>
            <person name="Khalil H.B."/>
            <person name="Panwar V."/>
            <person name="Joly D."/>
            <person name="Linning R."/>
            <person name="Sakthikumar S."/>
            <person name="Song X."/>
            <person name="Adiconis X."/>
            <person name="Fan L."/>
            <person name="Goldberg J.M."/>
            <person name="Levin J.Z."/>
            <person name="Young S."/>
            <person name="Zeng Q."/>
            <person name="Anikster Y."/>
            <person name="Bruce M."/>
            <person name="Wang M."/>
            <person name="Yin C."/>
            <person name="McCallum B."/>
            <person name="Szabo L.J."/>
            <person name="Hulbert S."/>
            <person name="Chen X."/>
            <person name="Fellers J.P."/>
        </authorList>
    </citation>
    <scope>NUCLEOTIDE SEQUENCE</scope>
    <source>
        <strain evidence="5">Isolate 1-1 / race 1 (BBBD)</strain>
        <strain evidence="4">isolate 1-1 / race 1 (BBBD)</strain>
    </source>
</reference>